<dbReference type="WBParaSite" id="RSKR_0000269900.1">
    <property type="protein sequence ID" value="RSKR_0000269900.1"/>
    <property type="gene ID" value="RSKR_0000269900"/>
</dbReference>
<evidence type="ECO:0000313" key="2">
    <source>
        <dbReference type="WBParaSite" id="RSKR_0000269900.1"/>
    </source>
</evidence>
<accession>A0AC35TNQ3</accession>
<protein>
    <submittedName>
        <fullName evidence="2">WD_REPEATS_REGION domain-containing protein</fullName>
    </submittedName>
</protein>
<organism evidence="1 2">
    <name type="scientific">Rhabditophanes sp. KR3021</name>
    <dbReference type="NCBI Taxonomy" id="114890"/>
    <lineage>
        <taxon>Eukaryota</taxon>
        <taxon>Metazoa</taxon>
        <taxon>Ecdysozoa</taxon>
        <taxon>Nematoda</taxon>
        <taxon>Chromadorea</taxon>
        <taxon>Rhabditida</taxon>
        <taxon>Tylenchina</taxon>
        <taxon>Panagrolaimomorpha</taxon>
        <taxon>Strongyloidoidea</taxon>
        <taxon>Alloionematidae</taxon>
        <taxon>Rhabditophanes</taxon>
    </lineage>
</organism>
<reference evidence="2" key="1">
    <citation type="submission" date="2016-11" db="UniProtKB">
        <authorList>
            <consortium name="WormBaseParasite"/>
        </authorList>
    </citation>
    <scope>IDENTIFICATION</scope>
    <source>
        <strain evidence="2">KR3021</strain>
    </source>
</reference>
<proteinExistence type="predicted"/>
<name>A0AC35TNQ3_9BILA</name>
<evidence type="ECO:0000313" key="1">
    <source>
        <dbReference type="Proteomes" id="UP000095286"/>
    </source>
</evidence>
<dbReference type="Proteomes" id="UP000095286">
    <property type="component" value="Unplaced"/>
</dbReference>
<sequence>MNLDYRASDLLGNVYKNGNILFHPATDQLYSTINNKIKVFDLKDNISSLLPFTSNYNIVRFTLSPSGRLAFIVDCLGRAHLINTAKGVAVASMKVSKNVGDIKFSPDSKYMAIAFDGKVEVYLLNKATFDSFNPWFKTCSVTLSSNKITHLNWSDDGEIIIAGGEDKQVAVFKPEKTSYQNQDKKMKMKLMTCHYGSIVSCFFLKNSYDCLSVDDRGYAILWKSNQIYGKYASNRDEEGKMGPVFFDRTERIRLQDAASIPNNVDCTNADFHQANNILVTSYANGAIIINEVPTFSMIQSIKVGDVAVKSVAFNKDGDWLGIASKGGALGQIAVWGWQSECYVMNQQSHTHTITCVQYSPSGSLIATGGLDGKVKIWDAGSGNCQITFTEHKNSVTCVCWTQGGNVILSSSLEGTVRAHDMKRYRNFRTFVCPEQTQLSCVTTDKTSDLVIAVAKDDYKIFIWTMDTGNLVDVLAGHSSRIAAIALYGNMLASVSWDKTMRITNIIDSSVETIQLGEEALSVTYAPCGKLMAVLTYDSSISMYSTRTSAPIGMIDTKFDVNPGRGAFDIIKKGTSSRSKTFEYIEFSPDSNLILAGGNTNYVCLYSVKDRVLLKKIQMTVNFSFDGVASDINFRQLTEFGNLDHVELSSDEEGDDNGKKKKMALAGTKISDAGERAYKPTMRANDVSYSPTGRSFAIANTEGVLIYSLDRYDKFDPFMLDVGVTPQLIETLLLANDYLKAIVMSMKLNDELLITRSLMEVPLGDIKIICQQLPFIYAEKLFIWMANNWKKITKRNIEFIYLFMEHLVEYHAMNFKGNARAVIPAVNGLLQSMEGQKKLLLDITKKNKSTVEYLLHVRKMADKKADIST</sequence>